<evidence type="ECO:0000259" key="1">
    <source>
        <dbReference type="Pfam" id="PF13577"/>
    </source>
</evidence>
<accession>A0A7Z0BVI4</accession>
<dbReference type="CDD" id="cd00531">
    <property type="entry name" value="NTF2_like"/>
    <property type="match status" value="1"/>
</dbReference>
<reference evidence="2 3" key="1">
    <citation type="submission" date="2020-07" db="EMBL/GenBank/DDBJ databases">
        <title>Genomic Encyclopedia of Type Strains, Phase IV (KMG-IV): sequencing the most valuable type-strain genomes for metagenomic binning, comparative biology and taxonomic classification.</title>
        <authorList>
            <person name="Goeker M."/>
        </authorList>
    </citation>
    <scope>NUCLEOTIDE SEQUENCE [LARGE SCALE GENOMIC DNA]</scope>
    <source>
        <strain evidence="2 3">DSM 29043</strain>
    </source>
</reference>
<sequence>MSNGDSRPTRAEDIQEIVDLRSRYAYGANILDGKSGDLKEFASLFTEDGTFDVGMGLATGPAEIEAMMTQLTTQWECAMHYMLNPLIEVNGDTATGTFTGLFAFTTKENPKPIFLSNIYSDEYERVDGRWLFKSVRIRTAFADPVFLEGYADHLE</sequence>
<dbReference type="InterPro" id="IPR037401">
    <property type="entry name" value="SnoaL-like"/>
</dbReference>
<dbReference type="Proteomes" id="UP000522081">
    <property type="component" value="Unassembled WGS sequence"/>
</dbReference>
<dbReference type="RefSeq" id="WP_179408156.1">
    <property type="nucleotide sequence ID" value="NZ_BMGF01000005.1"/>
</dbReference>
<dbReference type="SUPFAM" id="SSF54427">
    <property type="entry name" value="NTF2-like"/>
    <property type="match status" value="1"/>
</dbReference>
<dbReference type="Pfam" id="PF13577">
    <property type="entry name" value="SnoaL_4"/>
    <property type="match status" value="1"/>
</dbReference>
<comment type="caution">
    <text evidence="2">The sequence shown here is derived from an EMBL/GenBank/DDBJ whole genome shotgun (WGS) entry which is preliminary data.</text>
</comment>
<keyword evidence="3" id="KW-1185">Reference proteome</keyword>
<evidence type="ECO:0000313" key="2">
    <source>
        <dbReference type="EMBL" id="NYH96303.1"/>
    </source>
</evidence>
<evidence type="ECO:0000313" key="3">
    <source>
        <dbReference type="Proteomes" id="UP000522081"/>
    </source>
</evidence>
<organism evidence="2 3">
    <name type="scientific">Novosphingobium marinum</name>
    <dbReference type="NCBI Taxonomy" id="1514948"/>
    <lineage>
        <taxon>Bacteria</taxon>
        <taxon>Pseudomonadati</taxon>
        <taxon>Pseudomonadota</taxon>
        <taxon>Alphaproteobacteria</taxon>
        <taxon>Sphingomonadales</taxon>
        <taxon>Sphingomonadaceae</taxon>
        <taxon>Novosphingobium</taxon>
    </lineage>
</organism>
<proteinExistence type="predicted"/>
<name>A0A7Z0BVI4_9SPHN</name>
<dbReference type="InterPro" id="IPR032710">
    <property type="entry name" value="NTF2-like_dom_sf"/>
</dbReference>
<protein>
    <recommendedName>
        <fullName evidence="1">SnoaL-like domain-containing protein</fullName>
    </recommendedName>
</protein>
<feature type="domain" description="SnoaL-like" evidence="1">
    <location>
        <begin position="10"/>
        <end position="135"/>
    </location>
</feature>
<dbReference type="EMBL" id="JACBZF010000005">
    <property type="protein sequence ID" value="NYH96303.1"/>
    <property type="molecule type" value="Genomic_DNA"/>
</dbReference>
<gene>
    <name evidence="2" type="ORF">FHS75_002642</name>
</gene>
<dbReference type="Gene3D" id="3.10.450.50">
    <property type="match status" value="1"/>
</dbReference>
<dbReference type="AlphaFoldDB" id="A0A7Z0BVI4"/>